<dbReference type="AlphaFoldDB" id="A0A0A9YSF4"/>
<dbReference type="EMBL" id="GBHO01009053">
    <property type="protein sequence ID" value="JAG34551.1"/>
    <property type="molecule type" value="Transcribed_RNA"/>
</dbReference>
<organism evidence="1">
    <name type="scientific">Lygus hesperus</name>
    <name type="common">Western plant bug</name>
    <dbReference type="NCBI Taxonomy" id="30085"/>
    <lineage>
        <taxon>Eukaryota</taxon>
        <taxon>Metazoa</taxon>
        <taxon>Ecdysozoa</taxon>
        <taxon>Arthropoda</taxon>
        <taxon>Hexapoda</taxon>
        <taxon>Insecta</taxon>
        <taxon>Pterygota</taxon>
        <taxon>Neoptera</taxon>
        <taxon>Paraneoptera</taxon>
        <taxon>Hemiptera</taxon>
        <taxon>Heteroptera</taxon>
        <taxon>Panheteroptera</taxon>
        <taxon>Cimicomorpha</taxon>
        <taxon>Miridae</taxon>
        <taxon>Mirini</taxon>
        <taxon>Lygus</taxon>
    </lineage>
</organism>
<name>A0A0A9YSF4_LYGHE</name>
<feature type="non-terminal residue" evidence="1">
    <location>
        <position position="127"/>
    </location>
</feature>
<feature type="non-terminal residue" evidence="1">
    <location>
        <position position="1"/>
    </location>
</feature>
<proteinExistence type="predicted"/>
<gene>
    <name evidence="1" type="ORF">CM83_102175</name>
</gene>
<reference evidence="1" key="1">
    <citation type="journal article" date="2014" name="PLoS ONE">
        <title>Transcriptome-Based Identification of ABC Transporters in the Western Tarnished Plant Bug Lygus hesperus.</title>
        <authorList>
            <person name="Hull J.J."/>
            <person name="Chaney K."/>
            <person name="Geib S.M."/>
            <person name="Fabrick J.A."/>
            <person name="Brent C.S."/>
            <person name="Walsh D."/>
            <person name="Lavine L.C."/>
        </authorList>
    </citation>
    <scope>NUCLEOTIDE SEQUENCE</scope>
</reference>
<accession>A0A0A9YSF4</accession>
<evidence type="ECO:0000313" key="1">
    <source>
        <dbReference type="EMBL" id="JAG34551.1"/>
    </source>
</evidence>
<sequence length="127" mass="14834">FKAKFFLSGTKFHNKSLNERNSHFFMKKSFFQNKRAKAKKICRGKRRAQDKKRMEKLQSDFECQDSREFFGGIRSIKSGFSPQTSFCKDSEGNLITDPNRIADRWTSYFQDLLNQEVPDVLNGVGFS</sequence>
<protein>
    <submittedName>
        <fullName evidence="1">Anaerobic sulfatase-maturating enzyme</fullName>
    </submittedName>
</protein>
<reference evidence="1" key="2">
    <citation type="submission" date="2014-07" db="EMBL/GenBank/DDBJ databases">
        <authorList>
            <person name="Hull J."/>
        </authorList>
    </citation>
    <scope>NUCLEOTIDE SEQUENCE</scope>
</reference>